<dbReference type="Proteomes" id="UP000326302">
    <property type="component" value="Unassembled WGS sequence"/>
</dbReference>
<dbReference type="InterPro" id="IPR005861">
    <property type="entry name" value="HisP_aminotrans"/>
</dbReference>
<dbReference type="Pfam" id="PF00155">
    <property type="entry name" value="Aminotran_1_2"/>
    <property type="match status" value="1"/>
</dbReference>
<dbReference type="SUPFAM" id="SSF53383">
    <property type="entry name" value="PLP-dependent transferases"/>
    <property type="match status" value="1"/>
</dbReference>
<dbReference type="CDD" id="cd00609">
    <property type="entry name" value="AAT_like"/>
    <property type="match status" value="1"/>
</dbReference>
<dbReference type="GO" id="GO:0030170">
    <property type="term" value="F:pyridoxal phosphate binding"/>
    <property type="evidence" value="ECO:0007669"/>
    <property type="project" value="InterPro"/>
</dbReference>
<evidence type="ECO:0000256" key="7">
    <source>
        <dbReference type="ARBA" id="ARBA00022898"/>
    </source>
</evidence>
<evidence type="ECO:0000256" key="10">
    <source>
        <dbReference type="HAMAP-Rule" id="MF_01023"/>
    </source>
</evidence>
<dbReference type="GO" id="GO:0004400">
    <property type="term" value="F:histidinol-phosphate transaminase activity"/>
    <property type="evidence" value="ECO:0007669"/>
    <property type="project" value="UniProtKB-UniRule"/>
</dbReference>
<dbReference type="PANTHER" id="PTHR43643">
    <property type="entry name" value="HISTIDINOL-PHOSPHATE AMINOTRANSFERASE 2"/>
    <property type="match status" value="1"/>
</dbReference>
<evidence type="ECO:0000313" key="17">
    <source>
        <dbReference type="Proteomes" id="UP000326865"/>
    </source>
</evidence>
<dbReference type="InterPro" id="IPR015424">
    <property type="entry name" value="PyrdxlP-dep_Trfase"/>
</dbReference>
<evidence type="ECO:0000256" key="1">
    <source>
        <dbReference type="ARBA" id="ARBA00001933"/>
    </source>
</evidence>
<sequence length="355" mass="38620">MEPRDLSTHVPYEAGRGIEETARELGMDPDELVKLSSNENAWGPSPKAVVALRESAATVHAYPKASHTDLTAALADRFSVEDDQVWLANGGDGALDYLARALLAPGDEVLVSDPGFAYYAMSARFHHGQVNKYPIRKADDFEQTAEGVLDYYDGERVVYVTSPHNPAGTEMPLGEVRKLADATDEETLVVVDEAYGEFSETPSAVELTRERDDVAVLRTFSKAFGLAGCRLGYAIVPRDWSEAYARVNTPFAASELACRAGLAALDDTDHVEQTVEGVRDAREYMYDNLDCPTWESQGNFVLAEVGDGTRVFEAAKQEGVIIRDTSSFGLPECVRITAGTPAMTERAVEVINGAL</sequence>
<dbReference type="Proteomes" id="UP000326207">
    <property type="component" value="Unassembled WGS sequence"/>
</dbReference>
<keyword evidence="5 10" id="KW-0028">Amino-acid biosynthesis</keyword>
<comment type="catalytic activity">
    <reaction evidence="9 10">
        <text>L-histidinol phosphate + 2-oxoglutarate = 3-(imidazol-4-yl)-2-oxopropyl phosphate + L-glutamate</text>
        <dbReference type="Rhea" id="RHEA:23744"/>
        <dbReference type="ChEBI" id="CHEBI:16810"/>
        <dbReference type="ChEBI" id="CHEBI:29985"/>
        <dbReference type="ChEBI" id="CHEBI:57766"/>
        <dbReference type="ChEBI" id="CHEBI:57980"/>
        <dbReference type="EC" id="2.6.1.9"/>
    </reaction>
</comment>
<evidence type="ECO:0000256" key="2">
    <source>
        <dbReference type="ARBA" id="ARBA00005011"/>
    </source>
</evidence>
<dbReference type="OrthoDB" id="9929at2157"/>
<accession>A0A5N5U3N6</accession>
<comment type="pathway">
    <text evidence="2 10">Amino-acid biosynthesis; L-histidine biosynthesis; L-histidine from 5-phospho-alpha-D-ribose 1-diphosphate: step 7/9.</text>
</comment>
<proteinExistence type="inferred from homology"/>
<protein>
    <recommendedName>
        <fullName evidence="10">Histidinol-phosphate aminotransferase</fullName>
        <ecNumber evidence="10">2.6.1.9</ecNumber>
    </recommendedName>
    <alternativeName>
        <fullName evidence="10">Imidazole acetol-phosphate transaminase</fullName>
    </alternativeName>
</protein>
<keyword evidence="7 10" id="KW-0663">Pyridoxal phosphate</keyword>
<dbReference type="InterPro" id="IPR004839">
    <property type="entry name" value="Aminotransferase_I/II_large"/>
</dbReference>
<evidence type="ECO:0000313" key="15">
    <source>
        <dbReference type="Proteomes" id="UP000326207"/>
    </source>
</evidence>
<evidence type="ECO:0000259" key="11">
    <source>
        <dbReference type="Pfam" id="PF00155"/>
    </source>
</evidence>
<comment type="caution">
    <text evidence="12">The sequence shown here is derived from an EMBL/GenBank/DDBJ whole genome shotgun (WGS) entry which is preliminary data.</text>
</comment>
<keyword evidence="17" id="KW-1185">Reference proteome</keyword>
<evidence type="ECO:0000256" key="5">
    <source>
        <dbReference type="ARBA" id="ARBA00022605"/>
    </source>
</evidence>
<dbReference type="EMBL" id="QKKZ01000005">
    <property type="protein sequence ID" value="KAB7513049.1"/>
    <property type="molecule type" value="Genomic_DNA"/>
</dbReference>
<dbReference type="GO" id="GO:0000105">
    <property type="term" value="P:L-histidine biosynthetic process"/>
    <property type="evidence" value="ECO:0007669"/>
    <property type="project" value="UniProtKB-UniRule"/>
</dbReference>
<evidence type="ECO:0000313" key="13">
    <source>
        <dbReference type="EMBL" id="KAB7513093.1"/>
    </source>
</evidence>
<dbReference type="PROSITE" id="PS00599">
    <property type="entry name" value="AA_TRANSFER_CLASS_2"/>
    <property type="match status" value="1"/>
</dbReference>
<gene>
    <name evidence="10" type="primary">hisC</name>
    <name evidence="12" type="ORF">DM867_11105</name>
    <name evidence="13" type="ORF">DMP03_12790</name>
    <name evidence="14" type="ORF">DP108_10675</name>
</gene>
<evidence type="ECO:0000256" key="8">
    <source>
        <dbReference type="ARBA" id="ARBA00023102"/>
    </source>
</evidence>
<feature type="modified residue" description="N6-(pyridoxal phosphate)lysine" evidence="10">
    <location>
        <position position="222"/>
    </location>
</feature>
<organism evidence="12 17">
    <name type="scientific">Halosegnis rubeus</name>
    <dbReference type="NCBI Taxonomy" id="2212850"/>
    <lineage>
        <taxon>Archaea</taxon>
        <taxon>Methanobacteriati</taxon>
        <taxon>Methanobacteriota</taxon>
        <taxon>Stenosarchaea group</taxon>
        <taxon>Halobacteria</taxon>
        <taxon>Halobacteriales</taxon>
        <taxon>Natronomonadaceae</taxon>
        <taxon>Halosegnis</taxon>
    </lineage>
</organism>
<dbReference type="HAMAP" id="MF_01023">
    <property type="entry name" value="HisC_aminotrans_2"/>
    <property type="match status" value="1"/>
</dbReference>
<keyword evidence="6 10" id="KW-0808">Transferase</keyword>
<dbReference type="InterPro" id="IPR001917">
    <property type="entry name" value="Aminotrans_II_pyridoxalP_BS"/>
</dbReference>
<evidence type="ECO:0000256" key="9">
    <source>
        <dbReference type="ARBA" id="ARBA00047481"/>
    </source>
</evidence>
<evidence type="ECO:0000256" key="3">
    <source>
        <dbReference type="ARBA" id="ARBA00007970"/>
    </source>
</evidence>
<dbReference type="InterPro" id="IPR015422">
    <property type="entry name" value="PyrdxlP-dep_Trfase_small"/>
</dbReference>
<evidence type="ECO:0000256" key="4">
    <source>
        <dbReference type="ARBA" id="ARBA00022576"/>
    </source>
</evidence>
<dbReference type="AlphaFoldDB" id="A0A5N5U3N6"/>
<dbReference type="Proteomes" id="UP000326865">
    <property type="component" value="Unassembled WGS sequence"/>
</dbReference>
<dbReference type="RefSeq" id="WP_152120937.1">
    <property type="nucleotide sequence ID" value="NZ_QJOW01000007.1"/>
</dbReference>
<dbReference type="InterPro" id="IPR015421">
    <property type="entry name" value="PyrdxlP-dep_Trfase_major"/>
</dbReference>
<feature type="domain" description="Aminotransferase class I/classII large" evidence="11">
    <location>
        <begin position="31"/>
        <end position="351"/>
    </location>
</feature>
<dbReference type="EMBL" id="QMDY01000006">
    <property type="protein sequence ID" value="KAB7516583.1"/>
    <property type="molecule type" value="Genomic_DNA"/>
</dbReference>
<dbReference type="EMBL" id="QJOW01000007">
    <property type="protein sequence ID" value="KAB7513093.1"/>
    <property type="molecule type" value="Genomic_DNA"/>
</dbReference>
<accession>A0A5N5UD68</accession>
<keyword evidence="4 10" id="KW-0032">Aminotransferase</keyword>
<reference evidence="15 16" key="1">
    <citation type="submission" date="2019-10" db="EMBL/GenBank/DDBJ databases">
        <title>Unraveling microbial dark matter from salterns through culturing: the case of the genus Halosegnis.</title>
        <authorList>
            <person name="Duran-Viseras A."/>
            <person name="Andrei A.-S."/>
            <person name="Vera-Gargallo B."/>
            <person name="Ghai R."/>
            <person name="Sanchez-Porro C."/>
            <person name="Ventosa A."/>
        </authorList>
    </citation>
    <scope>NUCLEOTIDE SEQUENCE [LARGE SCALE GENOMIC DNA]</scope>
    <source>
        <strain evidence="13 16">F17-44</strain>
        <strain evidence="12 17">F18-79</strain>
        <strain evidence="14 15">F19-13</strain>
    </source>
</reference>
<evidence type="ECO:0000256" key="6">
    <source>
        <dbReference type="ARBA" id="ARBA00022679"/>
    </source>
</evidence>
<dbReference type="Gene3D" id="3.90.1150.10">
    <property type="entry name" value="Aspartate Aminotransferase, domain 1"/>
    <property type="match status" value="1"/>
</dbReference>
<dbReference type="PANTHER" id="PTHR43643:SF6">
    <property type="entry name" value="HISTIDINOL-PHOSPHATE AMINOTRANSFERASE"/>
    <property type="match status" value="1"/>
</dbReference>
<evidence type="ECO:0000313" key="16">
    <source>
        <dbReference type="Proteomes" id="UP000326302"/>
    </source>
</evidence>
<dbReference type="UniPathway" id="UPA00031">
    <property type="reaction ID" value="UER00012"/>
</dbReference>
<dbReference type="Gene3D" id="3.40.640.10">
    <property type="entry name" value="Type I PLP-dependent aspartate aminotransferase-like (Major domain)"/>
    <property type="match status" value="1"/>
</dbReference>
<comment type="similarity">
    <text evidence="3 10">Belongs to the class-II pyridoxal-phosphate-dependent aminotransferase family. Histidinol-phosphate aminotransferase subfamily.</text>
</comment>
<name>A0A5N5U3N6_9EURY</name>
<keyword evidence="8 10" id="KW-0368">Histidine biosynthesis</keyword>
<dbReference type="EC" id="2.6.1.9" evidence="10"/>
<dbReference type="InterPro" id="IPR050106">
    <property type="entry name" value="HistidinolP_aminotransfase"/>
</dbReference>
<evidence type="ECO:0000313" key="14">
    <source>
        <dbReference type="EMBL" id="KAB7516583.1"/>
    </source>
</evidence>
<dbReference type="NCBIfam" id="TIGR01141">
    <property type="entry name" value="hisC"/>
    <property type="match status" value="1"/>
</dbReference>
<accession>A0A5N5U3G1</accession>
<evidence type="ECO:0000313" key="12">
    <source>
        <dbReference type="EMBL" id="KAB7513049.1"/>
    </source>
</evidence>
<comment type="cofactor">
    <cofactor evidence="1 10">
        <name>pyridoxal 5'-phosphate</name>
        <dbReference type="ChEBI" id="CHEBI:597326"/>
    </cofactor>
</comment>